<proteinExistence type="inferred from homology"/>
<dbReference type="OrthoDB" id="185455at2759"/>
<keyword evidence="16 18" id="KW-0234">DNA repair</keyword>
<dbReference type="InterPro" id="IPR046349">
    <property type="entry name" value="C1-like_sf"/>
</dbReference>
<evidence type="ECO:0000256" key="5">
    <source>
        <dbReference type="ARBA" id="ARBA00012483"/>
    </source>
</evidence>
<organism evidence="20 21">
    <name type="scientific">Biomphalaria glabrata</name>
    <name type="common">Bloodfluke planorb</name>
    <name type="synonym">Freshwater snail</name>
    <dbReference type="NCBI Taxonomy" id="6526"/>
    <lineage>
        <taxon>Eukaryota</taxon>
        <taxon>Metazoa</taxon>
        <taxon>Spiralia</taxon>
        <taxon>Lophotrochozoa</taxon>
        <taxon>Mollusca</taxon>
        <taxon>Gastropoda</taxon>
        <taxon>Heterobranchia</taxon>
        <taxon>Euthyneura</taxon>
        <taxon>Panpulmonata</taxon>
        <taxon>Hygrophila</taxon>
        <taxon>Lymnaeoidea</taxon>
        <taxon>Planorbidae</taxon>
        <taxon>Biomphalaria</taxon>
    </lineage>
</organism>
<evidence type="ECO:0000313" key="22">
    <source>
        <dbReference type="Proteomes" id="UP001165740"/>
    </source>
</evidence>
<dbReference type="VEuPathDB" id="VectorBase:BGLB039061"/>
<dbReference type="GO" id="GO:0005634">
    <property type="term" value="C:nucleus"/>
    <property type="evidence" value="ECO:0007669"/>
    <property type="project" value="UniProtKB-SubCell"/>
</dbReference>
<keyword evidence="12 18" id="KW-0833">Ubl conjugation pathway</keyword>
<reference evidence="20" key="1">
    <citation type="submission" date="2020-05" db="UniProtKB">
        <authorList>
            <consortium name="EnsemblMetazoa"/>
        </authorList>
    </citation>
    <scope>IDENTIFICATION</scope>
    <source>
        <strain evidence="20">BB02</strain>
    </source>
</reference>
<keyword evidence="13 18" id="KW-0862">Zinc</keyword>
<reference evidence="23" key="2">
    <citation type="submission" date="2025-04" db="UniProtKB">
        <authorList>
            <consortium name="RefSeq"/>
        </authorList>
    </citation>
    <scope>IDENTIFICATION</scope>
</reference>
<dbReference type="SUPFAM" id="SSF57889">
    <property type="entry name" value="Cysteine-rich domain"/>
    <property type="match status" value="1"/>
</dbReference>
<evidence type="ECO:0000256" key="1">
    <source>
        <dbReference type="ARBA" id="ARBA00000900"/>
    </source>
</evidence>
<dbReference type="GO" id="GO:0008270">
    <property type="term" value="F:zinc ion binding"/>
    <property type="evidence" value="ECO:0007669"/>
    <property type="project" value="UniProtKB-KW"/>
</dbReference>
<evidence type="ECO:0000256" key="15">
    <source>
        <dbReference type="ARBA" id="ARBA00023172"/>
    </source>
</evidence>
<dbReference type="FunFam" id="1.10.10.10:FF:000270">
    <property type="entry name" value="Non-structural maintenance of chromosomes element 1 homolog"/>
    <property type="match status" value="1"/>
</dbReference>
<dbReference type="GO" id="GO:0030915">
    <property type="term" value="C:Smc5-Smc6 complex"/>
    <property type="evidence" value="ECO:0007669"/>
    <property type="project" value="UniProtKB-UniRule"/>
</dbReference>
<dbReference type="EC" id="2.3.2.27" evidence="5 18"/>
<evidence type="ECO:0000256" key="11">
    <source>
        <dbReference type="ARBA" id="ARBA00022771"/>
    </source>
</evidence>
<keyword evidence="22" id="KW-1185">Reference proteome</keyword>
<dbReference type="CDD" id="cd16493">
    <property type="entry name" value="RING-CH-C4HC3_NSE1"/>
    <property type="match status" value="1"/>
</dbReference>
<dbReference type="InterPro" id="IPR014857">
    <property type="entry name" value="Nse1_RING_C4HC3-type"/>
</dbReference>
<dbReference type="Pfam" id="PF07574">
    <property type="entry name" value="SMC_Nse1"/>
    <property type="match status" value="1"/>
</dbReference>
<dbReference type="InterPro" id="IPR013083">
    <property type="entry name" value="Znf_RING/FYVE/PHD"/>
</dbReference>
<dbReference type="OMA" id="WPGDKFV"/>
<feature type="domain" description="Non-structural maintenance of chromosomes element 1 RING C4HC3-type" evidence="19">
    <location>
        <begin position="185"/>
        <end position="224"/>
    </location>
</feature>
<keyword evidence="8 18" id="KW-0808">Transferase</keyword>
<comment type="catalytic activity">
    <reaction evidence="1 18">
        <text>S-ubiquitinyl-[E2 ubiquitin-conjugating enzyme]-L-cysteine + [acceptor protein]-L-lysine = [E2 ubiquitin-conjugating enzyme]-L-cysteine + N(6)-ubiquitinyl-[acceptor protein]-L-lysine.</text>
        <dbReference type="EC" id="2.3.2.27"/>
    </reaction>
</comment>
<dbReference type="InterPro" id="IPR011513">
    <property type="entry name" value="Nse1"/>
</dbReference>
<evidence type="ECO:0000313" key="21">
    <source>
        <dbReference type="Proteomes" id="UP000076420"/>
    </source>
</evidence>
<dbReference type="Pfam" id="PF08746">
    <property type="entry name" value="zf-RING-like"/>
    <property type="match status" value="1"/>
</dbReference>
<dbReference type="Gene3D" id="3.90.1150.220">
    <property type="match status" value="1"/>
</dbReference>
<dbReference type="GO" id="GO:0061630">
    <property type="term" value="F:ubiquitin protein ligase activity"/>
    <property type="evidence" value="ECO:0007669"/>
    <property type="project" value="UniProtKB-EC"/>
</dbReference>
<keyword evidence="11 18" id="KW-0863">Zinc-finger</keyword>
<dbReference type="STRING" id="6526.A0A2C9M6M5"/>
<dbReference type="Proteomes" id="UP001165740">
    <property type="component" value="Chromosome 5"/>
</dbReference>
<comment type="subcellular location">
    <subcellularLocation>
        <location evidence="3">Chromosome</location>
        <location evidence="3">Telomere</location>
    </subcellularLocation>
    <subcellularLocation>
        <location evidence="2 18">Nucleus</location>
    </subcellularLocation>
</comment>
<evidence type="ECO:0000256" key="10">
    <source>
        <dbReference type="ARBA" id="ARBA00022763"/>
    </source>
</evidence>
<evidence type="ECO:0000256" key="12">
    <source>
        <dbReference type="ARBA" id="ARBA00022786"/>
    </source>
</evidence>
<sequence length="239" mass="27178">MENEESKVNLKQQKFLQSFMSKGILDTKEVKTLLTELNVPTDSAEELLNLVHSTNEAIAPFNLEIRKGIQEDDGANFYCLVNTVETPISRLSSTYTQSELELFKKLIEQIVDSEDGKIGSLAALSLTDKVEKRIGKEEAQEIFDRFERDKWIRKDRDGKISLSVRSLLELDQYLKDVYSEFIKLCNICSKICLLGDTCANCGIKIHLKCAKSLFSRQGEKKTCPAPDCRVVWGQMRTKV</sequence>
<dbReference type="PANTHER" id="PTHR20973">
    <property type="entry name" value="NON-SMC ELEMENT 1-RELATED"/>
    <property type="match status" value="1"/>
</dbReference>
<evidence type="ECO:0000313" key="23">
    <source>
        <dbReference type="RefSeq" id="XP_013075497.1"/>
    </source>
</evidence>
<dbReference type="GeneID" id="106061827"/>
<evidence type="ECO:0000256" key="7">
    <source>
        <dbReference type="ARBA" id="ARBA00022454"/>
    </source>
</evidence>
<dbReference type="GO" id="GO:0000781">
    <property type="term" value="C:chromosome, telomeric region"/>
    <property type="evidence" value="ECO:0007669"/>
    <property type="project" value="UniProtKB-SubCell"/>
</dbReference>
<evidence type="ECO:0000256" key="8">
    <source>
        <dbReference type="ARBA" id="ARBA00022679"/>
    </source>
</evidence>
<comment type="similarity">
    <text evidence="4 18">Belongs to the NSE1 family.</text>
</comment>
<evidence type="ECO:0000256" key="17">
    <source>
        <dbReference type="ARBA" id="ARBA00023242"/>
    </source>
</evidence>
<accession>A0A2C9M6M5</accession>
<dbReference type="Proteomes" id="UP000076420">
    <property type="component" value="Unassembled WGS sequence"/>
</dbReference>
<keyword evidence="14" id="KW-0779">Telomere</keyword>
<evidence type="ECO:0000256" key="13">
    <source>
        <dbReference type="ARBA" id="ARBA00022833"/>
    </source>
</evidence>
<protein>
    <recommendedName>
        <fullName evidence="6 18">Non-structural maintenance of chromosomes element 1 homolog</fullName>
        <ecNumber evidence="5 18">2.3.2.27</ecNumber>
    </recommendedName>
</protein>
<evidence type="ECO:0000256" key="2">
    <source>
        <dbReference type="ARBA" id="ARBA00004123"/>
    </source>
</evidence>
<dbReference type="KEGG" id="bgt:106061827"/>
<keyword evidence="7" id="KW-0158">Chromosome</keyword>
<keyword evidence="10 18" id="KW-0227">DNA damage</keyword>
<evidence type="ECO:0000259" key="19">
    <source>
        <dbReference type="Pfam" id="PF08746"/>
    </source>
</evidence>
<dbReference type="AlphaFoldDB" id="A0A2C9M6M5"/>
<evidence type="ECO:0000256" key="4">
    <source>
        <dbReference type="ARBA" id="ARBA00010258"/>
    </source>
</evidence>
<dbReference type="GO" id="GO:0000724">
    <property type="term" value="P:double-strand break repair via homologous recombination"/>
    <property type="evidence" value="ECO:0007669"/>
    <property type="project" value="TreeGrafter"/>
</dbReference>
<name>A0A2C9M6M5_BIOGL</name>
<evidence type="ECO:0000256" key="16">
    <source>
        <dbReference type="ARBA" id="ARBA00023204"/>
    </source>
</evidence>
<evidence type="ECO:0000256" key="3">
    <source>
        <dbReference type="ARBA" id="ARBA00004574"/>
    </source>
</evidence>
<comment type="subunit">
    <text evidence="18">Component of the Smc5-Smc6 complex.</text>
</comment>
<keyword evidence="17 18" id="KW-0539">Nucleus</keyword>
<evidence type="ECO:0000256" key="18">
    <source>
        <dbReference type="RuleBase" id="RU368018"/>
    </source>
</evidence>
<gene>
    <name evidence="20" type="primary">106061827</name>
    <name evidence="23" type="synonym">LOC106061827</name>
</gene>
<keyword evidence="9 18" id="KW-0479">Metal-binding</keyword>
<dbReference type="PANTHER" id="PTHR20973:SF0">
    <property type="entry name" value="NON-STRUCTURAL MAINTENANCE OF CHROMOSOMES ELEMENT 1 HOMOLOG"/>
    <property type="match status" value="1"/>
</dbReference>
<dbReference type="Gene3D" id="1.10.10.10">
    <property type="entry name" value="Winged helix-like DNA-binding domain superfamily/Winged helix DNA-binding domain"/>
    <property type="match status" value="1"/>
</dbReference>
<dbReference type="EnsemblMetazoa" id="BGLB039061-RA">
    <property type="protein sequence ID" value="BGLB039061-PA"/>
    <property type="gene ID" value="BGLB039061"/>
</dbReference>
<dbReference type="FunFam" id="3.90.1150.220:FF:000001">
    <property type="entry name" value="Non-structural maintenance of chromosomes element 1 homolog"/>
    <property type="match status" value="1"/>
</dbReference>
<evidence type="ECO:0000313" key="20">
    <source>
        <dbReference type="EnsemblMetazoa" id="BGLB039061-PA"/>
    </source>
</evidence>
<dbReference type="VEuPathDB" id="VectorBase:BGLAX_038022"/>
<evidence type="ECO:0000256" key="6">
    <source>
        <dbReference type="ARBA" id="ARBA00019422"/>
    </source>
</evidence>
<dbReference type="InterPro" id="IPR036388">
    <property type="entry name" value="WH-like_DNA-bd_sf"/>
</dbReference>
<keyword evidence="15 18" id="KW-0233">DNA recombination</keyword>
<evidence type="ECO:0000256" key="9">
    <source>
        <dbReference type="ARBA" id="ARBA00022723"/>
    </source>
</evidence>
<dbReference type="Gene3D" id="3.30.40.10">
    <property type="entry name" value="Zinc/RING finger domain, C3HC4 (zinc finger)"/>
    <property type="match status" value="1"/>
</dbReference>
<evidence type="ECO:0000256" key="14">
    <source>
        <dbReference type="ARBA" id="ARBA00022895"/>
    </source>
</evidence>
<dbReference type="RefSeq" id="XP_013075497.1">
    <property type="nucleotide sequence ID" value="XM_013220043.2"/>
</dbReference>